<evidence type="ECO:0000313" key="3">
    <source>
        <dbReference type="EMBL" id="MBE2998957.1"/>
    </source>
</evidence>
<sequence>MIDRAAHRSLLEQEYRALLPFGSRIVHPDGGAAYLDSAGAPDLERPVYTWITARTVHVYSLGLLSGAPEARRIAEGALAGLTDRLHDPVHGGWFHAVGADGAPFVEEGKSAYDHAFVMLAASSATRAGLPEAQRLLQEATTVFLERFWSSESGRSVDHWDRTWTHLDPYRGLNANMHAVEAMLAVADTLGEPVWRERARRVVEFVSDLAAEHDARLPEHFDENWCVRLDLNRDHPDDPFKPFGATVGHGFEWARLLVELAAASGIDPGKTPVVLFDRAVADGWHVDGAPGFVYTTDWEGRPVVRDRMHWVAAEALSAASALYRVTGEPRFAKHYGTWWEYICAYFVDRDHGSWHHQLDPSNRPASDVWPGKPDLYHAVQATLLPRAPLTPSLATAVAEGKVIG</sequence>
<dbReference type="InterPro" id="IPR008928">
    <property type="entry name" value="6-hairpin_glycosidase_sf"/>
</dbReference>
<dbReference type="Gene3D" id="1.50.10.10">
    <property type="match status" value="1"/>
</dbReference>
<dbReference type="Proteomes" id="UP000806528">
    <property type="component" value="Unassembled WGS sequence"/>
</dbReference>
<dbReference type="EMBL" id="JADBGI010000007">
    <property type="protein sequence ID" value="MBE2998957.1"/>
    <property type="molecule type" value="Genomic_DNA"/>
</dbReference>
<dbReference type="Pfam" id="PF07221">
    <property type="entry name" value="GlcNAc_2-epim"/>
    <property type="match status" value="1"/>
</dbReference>
<dbReference type="InterPro" id="IPR010819">
    <property type="entry name" value="AGE/CE"/>
</dbReference>
<organism evidence="3 4">
    <name type="scientific">Nocardiopsis coralli</name>
    <dbReference type="NCBI Taxonomy" id="2772213"/>
    <lineage>
        <taxon>Bacteria</taxon>
        <taxon>Bacillati</taxon>
        <taxon>Actinomycetota</taxon>
        <taxon>Actinomycetes</taxon>
        <taxon>Streptosporangiales</taxon>
        <taxon>Nocardiopsidaceae</taxon>
        <taxon>Nocardiopsis</taxon>
    </lineage>
</organism>
<evidence type="ECO:0000256" key="2">
    <source>
        <dbReference type="ARBA" id="ARBA00023235"/>
    </source>
</evidence>
<dbReference type="RefSeq" id="WP_193121760.1">
    <property type="nucleotide sequence ID" value="NZ_JADBGI010000007.1"/>
</dbReference>
<comment type="similarity">
    <text evidence="1">Belongs to the N-acylglucosamine 2-epimerase family.</text>
</comment>
<keyword evidence="2" id="KW-0413">Isomerase</keyword>
<dbReference type="InterPro" id="IPR012341">
    <property type="entry name" value="6hp_glycosidase-like_sf"/>
</dbReference>
<name>A0ABR9P527_9ACTN</name>
<keyword evidence="4" id="KW-1185">Reference proteome</keyword>
<evidence type="ECO:0000313" key="4">
    <source>
        <dbReference type="Proteomes" id="UP000806528"/>
    </source>
</evidence>
<dbReference type="SUPFAM" id="SSF48208">
    <property type="entry name" value="Six-hairpin glycosidases"/>
    <property type="match status" value="1"/>
</dbReference>
<evidence type="ECO:0000256" key="1">
    <source>
        <dbReference type="ARBA" id="ARBA00008558"/>
    </source>
</evidence>
<accession>A0ABR9P527</accession>
<dbReference type="PANTHER" id="PTHR15108">
    <property type="entry name" value="N-ACYLGLUCOSAMINE-2-EPIMERASE"/>
    <property type="match status" value="1"/>
</dbReference>
<proteinExistence type="inferred from homology"/>
<reference evidence="3 4" key="1">
    <citation type="submission" date="2020-09" db="EMBL/GenBank/DDBJ databases">
        <title>Diversity and distribution of actinomycetes associated with coral in the coast of Hainan.</title>
        <authorList>
            <person name="Li F."/>
        </authorList>
    </citation>
    <scope>NUCLEOTIDE SEQUENCE [LARGE SCALE GENOMIC DNA]</scope>
    <source>
        <strain evidence="3 4">HNM0947</strain>
    </source>
</reference>
<gene>
    <name evidence="3" type="ORF">IDM40_09605</name>
</gene>
<comment type="caution">
    <text evidence="3">The sequence shown here is derived from an EMBL/GenBank/DDBJ whole genome shotgun (WGS) entry which is preliminary data.</text>
</comment>
<protein>
    <submittedName>
        <fullName evidence="3">AGE family epimerase/isomerase</fullName>
    </submittedName>
</protein>